<dbReference type="AlphaFoldDB" id="A0A347WFF0"/>
<dbReference type="Proteomes" id="UP000264120">
    <property type="component" value="Chromosome"/>
</dbReference>
<feature type="region of interest" description="Disordered" evidence="1">
    <location>
        <begin position="1"/>
        <end position="48"/>
    </location>
</feature>
<keyword evidence="3" id="KW-1185">Reference proteome</keyword>
<dbReference type="EMBL" id="CP023036">
    <property type="protein sequence ID" value="AXY23593.1"/>
    <property type="molecule type" value="Genomic_DNA"/>
</dbReference>
<evidence type="ECO:0000313" key="3">
    <source>
        <dbReference type="Proteomes" id="UP000264120"/>
    </source>
</evidence>
<sequence length="48" mass="5304">MPDTTKPDREKPPTPEEQHEDEGRDEALDESFPASDPPAQGRTTGPDK</sequence>
<name>A0A347WFF0_9PROT</name>
<dbReference type="KEGG" id="ksc:CD178_02847"/>
<feature type="compositionally biased region" description="Basic and acidic residues" evidence="1">
    <location>
        <begin position="1"/>
        <end position="26"/>
    </location>
</feature>
<protein>
    <submittedName>
        <fullName evidence="2">Uncharacterized protein</fullName>
    </submittedName>
</protein>
<accession>A0A347WFF0</accession>
<dbReference type="RefSeq" id="WP_162900500.1">
    <property type="nucleotide sequence ID" value="NZ_CP023036.1"/>
</dbReference>
<evidence type="ECO:0000256" key="1">
    <source>
        <dbReference type="SAM" id="MobiDB-lite"/>
    </source>
</evidence>
<proteinExistence type="predicted"/>
<organism evidence="2 3">
    <name type="scientific">Komagataeibacter saccharivorans</name>
    <dbReference type="NCBI Taxonomy" id="265959"/>
    <lineage>
        <taxon>Bacteria</taxon>
        <taxon>Pseudomonadati</taxon>
        <taxon>Pseudomonadota</taxon>
        <taxon>Alphaproteobacteria</taxon>
        <taxon>Acetobacterales</taxon>
        <taxon>Acetobacteraceae</taxon>
        <taxon>Komagataeibacter</taxon>
    </lineage>
</organism>
<evidence type="ECO:0000313" key="2">
    <source>
        <dbReference type="EMBL" id="AXY23593.1"/>
    </source>
</evidence>
<gene>
    <name evidence="2" type="ORF">CD178_02847</name>
</gene>
<reference evidence="2 3" key="1">
    <citation type="submission" date="2017-08" db="EMBL/GenBank/DDBJ databases">
        <title>Complete genome sequence of Gluconacetobacter saccharivorans CV1 isolated from Fermented Vinegar.</title>
        <authorList>
            <person name="Kim S.-Y."/>
        </authorList>
    </citation>
    <scope>NUCLEOTIDE SEQUENCE [LARGE SCALE GENOMIC DNA]</scope>
    <source>
        <strain evidence="2 3">CV1</strain>
    </source>
</reference>